<evidence type="ECO:0000256" key="1">
    <source>
        <dbReference type="SAM" id="Phobius"/>
    </source>
</evidence>
<comment type="caution">
    <text evidence="2">The sequence shown here is derived from an EMBL/GenBank/DDBJ whole genome shotgun (WGS) entry which is preliminary data.</text>
</comment>
<name>A0A8G1UHG4_9ACTN</name>
<dbReference type="AlphaFoldDB" id="A0A8G1UHG4"/>
<gene>
    <name evidence="2" type="ORF">EDD39_2253</name>
</gene>
<sequence length="106" mass="11810">MAMRYWHHGPRGGMPWVWPGIVFLLFGLLLVVLLAVLWRVAGQHRTTGGPAPRWGSAPPPARHAEAERLLGERLARGEIEVEEYRRRLAALRGEPGEERSAGEGPD</sequence>
<keyword evidence="1" id="KW-0472">Membrane</keyword>
<dbReference type="EMBL" id="RJVJ01000001">
    <property type="protein sequence ID" value="ROR44080.1"/>
    <property type="molecule type" value="Genomic_DNA"/>
</dbReference>
<dbReference type="Proteomes" id="UP000267408">
    <property type="component" value="Unassembled WGS sequence"/>
</dbReference>
<proteinExistence type="predicted"/>
<feature type="transmembrane region" description="Helical" evidence="1">
    <location>
        <begin position="16"/>
        <end position="38"/>
    </location>
</feature>
<protein>
    <submittedName>
        <fullName evidence="2">Putative membrane protein</fullName>
    </submittedName>
</protein>
<keyword evidence="1" id="KW-0812">Transmembrane</keyword>
<evidence type="ECO:0000313" key="2">
    <source>
        <dbReference type="EMBL" id="ROR44080.1"/>
    </source>
</evidence>
<accession>A0A8G1UHG4</accession>
<evidence type="ECO:0000313" key="3">
    <source>
        <dbReference type="Proteomes" id="UP000267408"/>
    </source>
</evidence>
<reference evidence="2 3" key="1">
    <citation type="submission" date="2018-11" db="EMBL/GenBank/DDBJ databases">
        <title>Sequencing the genomes of 1000 actinobacteria strains.</title>
        <authorList>
            <person name="Klenk H.-P."/>
        </authorList>
    </citation>
    <scope>NUCLEOTIDE SEQUENCE [LARGE SCALE GENOMIC DNA]</scope>
    <source>
        <strain evidence="2 3">DSM 44780</strain>
    </source>
</reference>
<organism evidence="2 3">
    <name type="scientific">Kitasatospora cineracea</name>
    <dbReference type="NCBI Taxonomy" id="88074"/>
    <lineage>
        <taxon>Bacteria</taxon>
        <taxon>Bacillati</taxon>
        <taxon>Actinomycetota</taxon>
        <taxon>Actinomycetes</taxon>
        <taxon>Kitasatosporales</taxon>
        <taxon>Streptomycetaceae</taxon>
        <taxon>Kitasatospora</taxon>
    </lineage>
</organism>
<keyword evidence="1" id="KW-1133">Transmembrane helix</keyword>